<keyword evidence="3" id="KW-0808">Transferase</keyword>
<dbReference type="Gene3D" id="3.40.50.2000">
    <property type="entry name" value="Glycogen Phosphorylase B"/>
    <property type="match status" value="2"/>
</dbReference>
<evidence type="ECO:0000313" key="6">
    <source>
        <dbReference type="EMBL" id="GAA2353821.1"/>
    </source>
</evidence>
<dbReference type="EMBL" id="BAAASD010000022">
    <property type="protein sequence ID" value="GAA2353821.1"/>
    <property type="molecule type" value="Genomic_DNA"/>
</dbReference>
<evidence type="ECO:0000256" key="2">
    <source>
        <dbReference type="ARBA" id="ARBA00022676"/>
    </source>
</evidence>
<dbReference type="InterPro" id="IPR002213">
    <property type="entry name" value="UDP_glucos_trans"/>
</dbReference>
<dbReference type="PANTHER" id="PTHR48050:SF13">
    <property type="entry name" value="STEROL 3-BETA-GLUCOSYLTRANSFERASE UGT80A2"/>
    <property type="match status" value="1"/>
</dbReference>
<evidence type="ECO:0000313" key="7">
    <source>
        <dbReference type="Proteomes" id="UP001500253"/>
    </source>
</evidence>
<evidence type="ECO:0000259" key="4">
    <source>
        <dbReference type="Pfam" id="PF06722"/>
    </source>
</evidence>
<dbReference type="Proteomes" id="UP001500253">
    <property type="component" value="Unassembled WGS sequence"/>
</dbReference>
<dbReference type="PANTHER" id="PTHR48050">
    <property type="entry name" value="STEROL 3-BETA-GLUCOSYLTRANSFERASE"/>
    <property type="match status" value="1"/>
</dbReference>
<keyword evidence="7" id="KW-1185">Reference proteome</keyword>
<dbReference type="SUPFAM" id="SSF53756">
    <property type="entry name" value="UDP-Glycosyltransferase/glycogen phosphorylase"/>
    <property type="match status" value="1"/>
</dbReference>
<dbReference type="InterPro" id="IPR048284">
    <property type="entry name" value="EryCIII-like_N"/>
</dbReference>
<organism evidence="6 7">
    <name type="scientific">Streptomyces cuspidosporus</name>
    <dbReference type="NCBI Taxonomy" id="66882"/>
    <lineage>
        <taxon>Bacteria</taxon>
        <taxon>Bacillati</taxon>
        <taxon>Actinomycetota</taxon>
        <taxon>Actinomycetes</taxon>
        <taxon>Kitasatosporales</taxon>
        <taxon>Streptomycetaceae</taxon>
        <taxon>Streptomyces</taxon>
    </lineage>
</organism>
<dbReference type="Pfam" id="PF06722">
    <property type="entry name" value="EryCIII-like_C"/>
    <property type="match status" value="1"/>
</dbReference>
<gene>
    <name evidence="6" type="ORF">GCM10010246_48490</name>
</gene>
<comment type="caution">
    <text evidence="6">The sequence shown here is derived from an EMBL/GenBank/DDBJ whole genome shotgun (WGS) entry which is preliminary data.</text>
</comment>
<accession>A0ABP5TIQ2</accession>
<feature type="domain" description="Erythromycin biosynthesis protein CIII-like C-terminal" evidence="4">
    <location>
        <begin position="268"/>
        <end position="399"/>
    </location>
</feature>
<reference evidence="7" key="1">
    <citation type="journal article" date="2019" name="Int. J. Syst. Evol. Microbiol.">
        <title>The Global Catalogue of Microorganisms (GCM) 10K type strain sequencing project: providing services to taxonomists for standard genome sequencing and annotation.</title>
        <authorList>
            <consortium name="The Broad Institute Genomics Platform"/>
            <consortium name="The Broad Institute Genome Sequencing Center for Infectious Disease"/>
            <person name="Wu L."/>
            <person name="Ma J."/>
        </authorList>
    </citation>
    <scope>NUCLEOTIDE SEQUENCE [LARGE SCALE GENOMIC DNA]</scope>
    <source>
        <strain evidence="7">JCM 4316</strain>
    </source>
</reference>
<evidence type="ECO:0000256" key="1">
    <source>
        <dbReference type="ARBA" id="ARBA00006962"/>
    </source>
</evidence>
<dbReference type="Pfam" id="PF21036">
    <property type="entry name" value="EryCIII-like_N"/>
    <property type="match status" value="1"/>
</dbReference>
<dbReference type="InterPro" id="IPR010610">
    <property type="entry name" value="EryCIII-like_C"/>
</dbReference>
<evidence type="ECO:0000259" key="5">
    <source>
        <dbReference type="Pfam" id="PF21036"/>
    </source>
</evidence>
<name>A0ABP5TIQ2_9ACTN</name>
<dbReference type="RefSeq" id="WP_346176505.1">
    <property type="nucleotide sequence ID" value="NZ_BAAASD010000022.1"/>
</dbReference>
<sequence length="405" mass="42891">MRVLFATWAEPGHLYSLVPLAWACRAAGHEVRLAAPPSCMASAARAGLTGVPVGRDVAVEQIRNRADLAAWRRPGRWPEGWASRPGLLDEGRRAVLRALADKQFAVADAMAGDLLAFARRWRPDVVVHDALCFAGTVAAAALGVPAYGHGWGTATVMRVEHHELGARPLPGYPRLFERHGVPPRTGPTAWFDPCPPALRLPDPAPRPRIGVRYVPYNGPGDVPRWVVEERARPRVCVTAGVSGQKVRPGALPPLLAHTARALAGRGLDVVLAIGADQARTLKAAPEKARVAVRLPMSELLPTCAAVVHHGGSGTGLTAAAAGTPQLVLPQIPVTAEIGERLHHQGAGLLLPPALQADPAAVGEAVEALLDDPRHADAAARLRTDLLRMPSPAERVAVLEQAAARR</sequence>
<proteinExistence type="inferred from homology"/>
<dbReference type="InterPro" id="IPR050426">
    <property type="entry name" value="Glycosyltransferase_28"/>
</dbReference>
<keyword evidence="2" id="KW-0328">Glycosyltransferase</keyword>
<comment type="similarity">
    <text evidence="1">Belongs to the glycosyltransferase 28 family.</text>
</comment>
<evidence type="ECO:0000256" key="3">
    <source>
        <dbReference type="ARBA" id="ARBA00022679"/>
    </source>
</evidence>
<protein>
    <submittedName>
        <fullName evidence="6">Glycosyltransferase</fullName>
    </submittedName>
</protein>
<dbReference type="CDD" id="cd03784">
    <property type="entry name" value="GT1_Gtf-like"/>
    <property type="match status" value="1"/>
</dbReference>
<feature type="domain" description="Erythromycin biosynthesis protein CIII-like N-terminal" evidence="5">
    <location>
        <begin position="22"/>
        <end position="240"/>
    </location>
</feature>